<keyword evidence="2" id="KW-0732">Signal</keyword>
<comment type="similarity">
    <text evidence="1">Belongs to the methyltransferase superfamily. L-isoaspartyl/D-aspartyl protein methyltransferase family.</text>
</comment>
<evidence type="ECO:0000256" key="2">
    <source>
        <dbReference type="SAM" id="SignalP"/>
    </source>
</evidence>
<dbReference type="Gene3D" id="3.40.50.150">
    <property type="entry name" value="Vaccinia Virus protein VP39"/>
    <property type="match status" value="1"/>
</dbReference>
<dbReference type="InterPro" id="IPR029063">
    <property type="entry name" value="SAM-dependent_MTases_sf"/>
</dbReference>
<name>A0ABN9UJ37_9DINO</name>
<gene>
    <name evidence="3" type="ORF">PCOR1329_LOCUS48984</name>
</gene>
<protein>
    <submittedName>
        <fullName evidence="3">Uncharacterized protein</fullName>
    </submittedName>
</protein>
<dbReference type="Pfam" id="PF01135">
    <property type="entry name" value="PCMT"/>
    <property type="match status" value="1"/>
</dbReference>
<sequence length="167" mass="18282">MSMQCLVGLSSVLLRFRLGGGQLCFASASALVAGRAPEHFCTHARARPSLLESAAAPAGQMVDNTPWFVFMNRDDDARGQPASNAGMVEGLRRSRALQSQECTDAFLAVDRRHFWTEGAGEREFVYADTPLRSGKLHLSAPHIYAKVLWNACGSKFARTRHHHIVGS</sequence>
<feature type="chain" id="PRO_5046614100" evidence="2">
    <location>
        <begin position="22"/>
        <end position="167"/>
    </location>
</feature>
<dbReference type="PANTHER" id="PTHR11579:SF9">
    <property type="entry name" value="PROTEIN-L-ISOASPARTATE O-METHYLTRANSFERASE"/>
    <property type="match status" value="1"/>
</dbReference>
<evidence type="ECO:0000313" key="3">
    <source>
        <dbReference type="EMBL" id="CAK0859694.1"/>
    </source>
</evidence>
<dbReference type="EMBL" id="CAUYUJ010015926">
    <property type="protein sequence ID" value="CAK0859694.1"/>
    <property type="molecule type" value="Genomic_DNA"/>
</dbReference>
<reference evidence="3" key="1">
    <citation type="submission" date="2023-10" db="EMBL/GenBank/DDBJ databases">
        <authorList>
            <person name="Chen Y."/>
            <person name="Shah S."/>
            <person name="Dougan E. K."/>
            <person name="Thang M."/>
            <person name="Chan C."/>
        </authorList>
    </citation>
    <scope>NUCLEOTIDE SEQUENCE [LARGE SCALE GENOMIC DNA]</scope>
</reference>
<dbReference type="InterPro" id="IPR000682">
    <property type="entry name" value="PCMT"/>
</dbReference>
<dbReference type="Proteomes" id="UP001189429">
    <property type="component" value="Unassembled WGS sequence"/>
</dbReference>
<keyword evidence="4" id="KW-1185">Reference proteome</keyword>
<accession>A0ABN9UJ37</accession>
<organism evidence="3 4">
    <name type="scientific">Prorocentrum cordatum</name>
    <dbReference type="NCBI Taxonomy" id="2364126"/>
    <lineage>
        <taxon>Eukaryota</taxon>
        <taxon>Sar</taxon>
        <taxon>Alveolata</taxon>
        <taxon>Dinophyceae</taxon>
        <taxon>Prorocentrales</taxon>
        <taxon>Prorocentraceae</taxon>
        <taxon>Prorocentrum</taxon>
    </lineage>
</organism>
<evidence type="ECO:0000313" key="4">
    <source>
        <dbReference type="Proteomes" id="UP001189429"/>
    </source>
</evidence>
<dbReference type="PANTHER" id="PTHR11579">
    <property type="entry name" value="PROTEIN-L-ISOASPARTATE O-METHYLTRANSFERASE"/>
    <property type="match status" value="1"/>
</dbReference>
<proteinExistence type="inferred from homology"/>
<evidence type="ECO:0000256" key="1">
    <source>
        <dbReference type="ARBA" id="ARBA00005369"/>
    </source>
</evidence>
<feature type="signal peptide" evidence="2">
    <location>
        <begin position="1"/>
        <end position="21"/>
    </location>
</feature>
<comment type="caution">
    <text evidence="3">The sequence shown here is derived from an EMBL/GenBank/DDBJ whole genome shotgun (WGS) entry which is preliminary data.</text>
</comment>